<dbReference type="Gene3D" id="2.120.10.30">
    <property type="entry name" value="TolB, C-terminal domain"/>
    <property type="match status" value="1"/>
</dbReference>
<sequence>MVGGADPGFGGRHLSADVEGLTLCRGGADDEGYLIVSSQGDSTYAVDERADDSDYLGSFRVGPGAGGLDATLTTPTACSSPTSRLAGPTGGCSWCRTSRRPSTRPWTSTPTGFDPRHDHDRVGCPVGGDPGLSVRGGSMAG</sequence>
<feature type="domain" description="BPP" evidence="2">
    <location>
        <begin position="1"/>
        <end position="113"/>
    </location>
</feature>
<dbReference type="EMBL" id="JAMTCK010000007">
    <property type="protein sequence ID" value="MCP2166431.1"/>
    <property type="molecule type" value="Genomic_DNA"/>
</dbReference>
<reference evidence="3" key="1">
    <citation type="submission" date="2022-06" db="EMBL/GenBank/DDBJ databases">
        <title>Genomic Encyclopedia of Archaeal and Bacterial Type Strains, Phase II (KMG-II): from individual species to whole genera.</title>
        <authorList>
            <person name="Goeker M."/>
        </authorList>
    </citation>
    <scope>NUCLEOTIDE SEQUENCE</scope>
    <source>
        <strain evidence="3">DSM 43935</strain>
    </source>
</reference>
<evidence type="ECO:0000259" key="2">
    <source>
        <dbReference type="PROSITE" id="PS51662"/>
    </source>
</evidence>
<organism evidence="3 4">
    <name type="scientific">Goodfellowiella coeruleoviolacea</name>
    <dbReference type="NCBI Taxonomy" id="334858"/>
    <lineage>
        <taxon>Bacteria</taxon>
        <taxon>Bacillati</taxon>
        <taxon>Actinomycetota</taxon>
        <taxon>Actinomycetes</taxon>
        <taxon>Pseudonocardiales</taxon>
        <taxon>Pseudonocardiaceae</taxon>
        <taxon>Goodfellowiella</taxon>
    </lineage>
</organism>
<dbReference type="PROSITE" id="PS51662">
    <property type="entry name" value="BP_PHYTASE"/>
    <property type="match status" value="1"/>
</dbReference>
<protein>
    <submittedName>
        <fullName evidence="3">Phytase</fullName>
    </submittedName>
</protein>
<dbReference type="RefSeq" id="WP_253772297.1">
    <property type="nucleotide sequence ID" value="NZ_JAMTCK010000007.1"/>
</dbReference>
<gene>
    <name evidence="3" type="ORF">LX83_003299</name>
</gene>
<dbReference type="Pfam" id="PF02333">
    <property type="entry name" value="Phytase"/>
    <property type="match status" value="1"/>
</dbReference>
<accession>A0AAE3KFJ5</accession>
<dbReference type="AlphaFoldDB" id="A0AAE3KFJ5"/>
<dbReference type="InterPro" id="IPR011042">
    <property type="entry name" value="6-blade_b-propeller_TolB-like"/>
</dbReference>
<name>A0AAE3KFJ5_9PSEU</name>
<evidence type="ECO:0000313" key="3">
    <source>
        <dbReference type="EMBL" id="MCP2166431.1"/>
    </source>
</evidence>
<dbReference type="Proteomes" id="UP001206128">
    <property type="component" value="Unassembled WGS sequence"/>
</dbReference>
<feature type="region of interest" description="Disordered" evidence="1">
    <location>
        <begin position="96"/>
        <end position="141"/>
    </location>
</feature>
<proteinExistence type="predicted"/>
<comment type="caution">
    <text evidence="3">The sequence shown here is derived from an EMBL/GenBank/DDBJ whole genome shotgun (WGS) entry which is preliminary data.</text>
</comment>
<dbReference type="InterPro" id="IPR003431">
    <property type="entry name" value="B-propeller_Phytase"/>
</dbReference>
<keyword evidence="4" id="KW-1185">Reference proteome</keyword>
<evidence type="ECO:0000256" key="1">
    <source>
        <dbReference type="SAM" id="MobiDB-lite"/>
    </source>
</evidence>
<evidence type="ECO:0000313" key="4">
    <source>
        <dbReference type="Proteomes" id="UP001206128"/>
    </source>
</evidence>
<dbReference type="GO" id="GO:0016158">
    <property type="term" value="F:inositol hexakisphosphate 3-phosphatase activity"/>
    <property type="evidence" value="ECO:0007669"/>
    <property type="project" value="InterPro"/>
</dbReference>